<name>A0ABV5DNI4_9ACTN</name>
<evidence type="ECO:0000313" key="4">
    <source>
        <dbReference type="Proteomes" id="UP001585053"/>
    </source>
</evidence>
<evidence type="ECO:0008006" key="5">
    <source>
        <dbReference type="Google" id="ProtNLM"/>
    </source>
</evidence>
<dbReference type="EMBL" id="JAYMRS010000001">
    <property type="protein sequence ID" value="MFB8766134.1"/>
    <property type="molecule type" value="Genomic_DNA"/>
</dbReference>
<evidence type="ECO:0000256" key="1">
    <source>
        <dbReference type="ARBA" id="ARBA00022747"/>
    </source>
</evidence>
<dbReference type="SUPFAM" id="SSF116734">
    <property type="entry name" value="DNA methylase specificity domain"/>
    <property type="match status" value="2"/>
</dbReference>
<dbReference type="InterPro" id="IPR044946">
    <property type="entry name" value="Restrct_endonuc_typeI_TRD_sf"/>
</dbReference>
<dbReference type="PANTHER" id="PTHR43140">
    <property type="entry name" value="TYPE-1 RESTRICTION ENZYME ECOKI SPECIFICITY PROTEIN"/>
    <property type="match status" value="1"/>
</dbReference>
<evidence type="ECO:0000256" key="2">
    <source>
        <dbReference type="ARBA" id="ARBA00023125"/>
    </source>
</evidence>
<comment type="caution">
    <text evidence="3">The sequence shown here is derived from an EMBL/GenBank/DDBJ whole genome shotgun (WGS) entry which is preliminary data.</text>
</comment>
<reference evidence="3 4" key="1">
    <citation type="submission" date="2024-01" db="EMBL/GenBank/DDBJ databases">
        <title>Genome mining of biosynthetic gene clusters to explore secondary metabolites of Streptomyces sp.</title>
        <authorList>
            <person name="Baig A."/>
            <person name="Ajitkumar Shintre N."/>
            <person name="Kumar H."/>
            <person name="Anbarasu A."/>
            <person name="Ramaiah S."/>
        </authorList>
    </citation>
    <scope>NUCLEOTIDE SEQUENCE [LARGE SCALE GENOMIC DNA]</scope>
    <source>
        <strain evidence="3 4">A01</strain>
    </source>
</reference>
<dbReference type="PANTHER" id="PTHR43140:SF1">
    <property type="entry name" value="TYPE I RESTRICTION ENZYME ECOKI SPECIFICITY SUBUNIT"/>
    <property type="match status" value="1"/>
</dbReference>
<evidence type="ECO:0000313" key="3">
    <source>
        <dbReference type="EMBL" id="MFB8766134.1"/>
    </source>
</evidence>
<accession>A0ABV5DNI4</accession>
<dbReference type="Gene3D" id="3.90.220.20">
    <property type="entry name" value="DNA methylase specificity domains"/>
    <property type="match status" value="2"/>
</dbReference>
<sequence length="410" mass="45633">MRLRHIAQVNPPSPAFDRLSDDADISFLRMESVWPKKWHALGEVRRKSDVLLGFTRFQDGDILVPKITPTFEASRSILVDGLSSGAGAGTTELHVVRPGHDVYPLFLMYLMHSHSFLRFGEAEMYGVAGQKRVPDEFLRDLEVWVPGFDEQQRIAGFLDAEVGRIDQLQVARRRQLGLLEEKSRVLVDHEIDRLVSNSGVVAFRRIIRSIEQGSSPQCDAVPAGLDEWGVLKLSSIKSGKFHPSENKRMPGGVEVDARFRLSSGDLLITRANTPELVGDAAVVCGEVGNLLLSDLVYRVDLGGQMNADYVCAVIRGSRVRGRIQAAARGSSRSMVKLRGEDIRSWEIPAASRKEQMDFVARVKNQLDVTGWLRSKIERQIRLLEERKRALITAAVTGQIDVTTVRGADVS</sequence>
<gene>
    <name evidence="3" type="ORF">VSQ78_00365</name>
</gene>
<dbReference type="InterPro" id="IPR051212">
    <property type="entry name" value="Type-I_RE_S_subunit"/>
</dbReference>
<dbReference type="CDD" id="cd17260">
    <property type="entry name" value="RMtype1_S_EcoEI-TRD1-CR1_like"/>
    <property type="match status" value="1"/>
</dbReference>
<keyword evidence="4" id="KW-1185">Reference proteome</keyword>
<keyword evidence="2" id="KW-0238">DNA-binding</keyword>
<dbReference type="Proteomes" id="UP001585053">
    <property type="component" value="Unassembled WGS sequence"/>
</dbReference>
<keyword evidence="1" id="KW-0680">Restriction system</keyword>
<organism evidence="3 4">
    <name type="scientific">Nocardiopsis alba</name>
    <dbReference type="NCBI Taxonomy" id="53437"/>
    <lineage>
        <taxon>Bacteria</taxon>
        <taxon>Bacillati</taxon>
        <taxon>Actinomycetota</taxon>
        <taxon>Actinomycetes</taxon>
        <taxon>Streptosporangiales</taxon>
        <taxon>Nocardiopsidaceae</taxon>
        <taxon>Nocardiopsis</taxon>
    </lineage>
</organism>
<proteinExistence type="predicted"/>
<dbReference type="RefSeq" id="WP_376736531.1">
    <property type="nucleotide sequence ID" value="NZ_JAYMRS010000001.1"/>
</dbReference>
<protein>
    <recommendedName>
        <fullName evidence="5">Restriction endonuclease subunit S</fullName>
    </recommendedName>
</protein>